<feature type="transmembrane region" description="Helical" evidence="2">
    <location>
        <begin position="93"/>
        <end position="114"/>
    </location>
</feature>
<feature type="region of interest" description="Disordered" evidence="1">
    <location>
        <begin position="150"/>
        <end position="173"/>
    </location>
</feature>
<evidence type="ECO:0000313" key="4">
    <source>
        <dbReference type="Proteomes" id="UP000007962"/>
    </source>
</evidence>
<dbReference type="STRING" id="471853.Bcav_1421"/>
<dbReference type="HOGENOM" id="CLU_117498_0_0_11"/>
<organism evidence="3 4">
    <name type="scientific">Beutenbergia cavernae (strain ATCC BAA-8 / DSM 12333 / CCUG 43141 / JCM 11478 / NBRC 16432 / NCIMB 13614 / HKI 0122)</name>
    <dbReference type="NCBI Taxonomy" id="471853"/>
    <lineage>
        <taxon>Bacteria</taxon>
        <taxon>Bacillati</taxon>
        <taxon>Actinomycetota</taxon>
        <taxon>Actinomycetes</taxon>
        <taxon>Micrococcales</taxon>
        <taxon>Beutenbergiaceae</taxon>
        <taxon>Beutenbergia</taxon>
    </lineage>
</organism>
<keyword evidence="2" id="KW-0812">Transmembrane</keyword>
<protein>
    <submittedName>
        <fullName evidence="3">Uncharacterized protein</fullName>
    </submittedName>
</protein>
<accession>C5C2J3</accession>
<evidence type="ECO:0000256" key="1">
    <source>
        <dbReference type="SAM" id="MobiDB-lite"/>
    </source>
</evidence>
<gene>
    <name evidence="3" type="ordered locus">Bcav_1421</name>
</gene>
<dbReference type="eggNOG" id="ENOG5032RVX">
    <property type="taxonomic scope" value="Bacteria"/>
</dbReference>
<dbReference type="KEGG" id="bcv:Bcav_1421"/>
<keyword evidence="4" id="KW-1185">Reference proteome</keyword>
<dbReference type="EMBL" id="CP001618">
    <property type="protein sequence ID" value="ACQ79679.1"/>
    <property type="molecule type" value="Genomic_DNA"/>
</dbReference>
<proteinExistence type="predicted"/>
<dbReference type="RefSeq" id="WP_015881919.1">
    <property type="nucleotide sequence ID" value="NC_012669.1"/>
</dbReference>
<dbReference type="Pfam" id="PF19545">
    <property type="entry name" value="DUF6069"/>
    <property type="match status" value="1"/>
</dbReference>
<feature type="transmembrane region" description="Helical" evidence="2">
    <location>
        <begin position="120"/>
        <end position="142"/>
    </location>
</feature>
<evidence type="ECO:0000313" key="3">
    <source>
        <dbReference type="EMBL" id="ACQ79679.1"/>
    </source>
</evidence>
<keyword evidence="2" id="KW-1133">Transmembrane helix</keyword>
<dbReference type="AlphaFoldDB" id="C5C2J3"/>
<feature type="transmembrane region" description="Helical" evidence="2">
    <location>
        <begin position="22"/>
        <end position="47"/>
    </location>
</feature>
<keyword evidence="2" id="KW-0472">Membrane</keyword>
<evidence type="ECO:0000256" key="2">
    <source>
        <dbReference type="SAM" id="Phobius"/>
    </source>
</evidence>
<sequence length="173" mass="17741">MSYPNGAEPVPDPRLTVNAGRFWAGAAATAVVAALIGLVGVVVLFNVFDVDLDPINVLDAGSLMGTYTLHGFVAAILAAGLLHLLIVTTPRPLAFFGWIMALATAVAAVLPFGYADLTTAVATAGLNIVIGAAVWSLLAGVARMTTARRVPPVDPAVPPPGPPQAPPRRPPSY</sequence>
<dbReference type="InterPro" id="IPR045713">
    <property type="entry name" value="DUF6069"/>
</dbReference>
<name>C5C2J3_BEUC1</name>
<reference evidence="3 4" key="1">
    <citation type="journal article" date="2009" name="Stand. Genomic Sci.">
        <title>Complete genome sequence of Beutenbergia cavernae type strain (HKI 0122).</title>
        <authorList>
            <person name="Land M."/>
            <person name="Pukall R."/>
            <person name="Abt B."/>
            <person name="Goker M."/>
            <person name="Rohde M."/>
            <person name="Glavina Del Rio T."/>
            <person name="Tice H."/>
            <person name="Copeland A."/>
            <person name="Cheng J.F."/>
            <person name="Lucas S."/>
            <person name="Chen F."/>
            <person name="Nolan M."/>
            <person name="Bruce D."/>
            <person name="Goodwin L."/>
            <person name="Pitluck S."/>
            <person name="Ivanova N."/>
            <person name="Mavromatis K."/>
            <person name="Ovchinnikova G."/>
            <person name="Pati A."/>
            <person name="Chen A."/>
            <person name="Palaniappan K."/>
            <person name="Hauser L."/>
            <person name="Chang Y.J."/>
            <person name="Jefferies C.C."/>
            <person name="Saunders E."/>
            <person name="Brettin T."/>
            <person name="Detter J.C."/>
            <person name="Han C."/>
            <person name="Chain P."/>
            <person name="Bristow J."/>
            <person name="Eisen J.A."/>
            <person name="Markowitz V."/>
            <person name="Hugenholtz P."/>
            <person name="Kyrpides N.C."/>
            <person name="Klenk H.P."/>
            <person name="Lapidus A."/>
        </authorList>
    </citation>
    <scope>NUCLEOTIDE SEQUENCE [LARGE SCALE GENOMIC DNA]</scope>
    <source>
        <strain evidence="4">ATCC BAA-8 / DSM 12333 / NBRC 16432</strain>
    </source>
</reference>
<feature type="transmembrane region" description="Helical" evidence="2">
    <location>
        <begin position="67"/>
        <end position="86"/>
    </location>
</feature>
<dbReference type="Proteomes" id="UP000007962">
    <property type="component" value="Chromosome"/>
</dbReference>
<feature type="compositionally biased region" description="Pro residues" evidence="1">
    <location>
        <begin position="152"/>
        <end position="173"/>
    </location>
</feature>